<organism evidence="1 2">
    <name type="scientific">Bacteroides cellulosilyticus</name>
    <dbReference type="NCBI Taxonomy" id="246787"/>
    <lineage>
        <taxon>Bacteria</taxon>
        <taxon>Pseudomonadati</taxon>
        <taxon>Bacteroidota</taxon>
        <taxon>Bacteroidia</taxon>
        <taxon>Bacteroidales</taxon>
        <taxon>Bacteroidaceae</taxon>
        <taxon>Bacteroides</taxon>
    </lineage>
</organism>
<comment type="caution">
    <text evidence="1">The sequence shown here is derived from an EMBL/GenBank/DDBJ whole genome shotgun (WGS) entry which is preliminary data.</text>
</comment>
<dbReference type="EMBL" id="VVYV01000089">
    <property type="protein sequence ID" value="KAA5411927.1"/>
    <property type="molecule type" value="Genomic_DNA"/>
</dbReference>
<dbReference type="InterPro" id="IPR019694">
    <property type="entry name" value="Phage_HP1_Orf23"/>
</dbReference>
<gene>
    <name evidence="1" type="ORF">F2Y81_27615</name>
</gene>
<evidence type="ECO:0000313" key="2">
    <source>
        <dbReference type="Proteomes" id="UP000448877"/>
    </source>
</evidence>
<dbReference type="Pfam" id="PF10758">
    <property type="entry name" value="DUF2586"/>
    <property type="match status" value="1"/>
</dbReference>
<accession>A0A120A285</accession>
<sequence>MNRVNIKKGKVGRNAAGGYEKISALVGYFGAVGSGETTLAEGKYALLTSTNDMTAYGISEAANALLYHHITEYFRMGGKGAQLYVLNVAKGEGGKYANLINDEAVTGLIADSDGQVFNIGFCYIPDKVTLVDGIPDEMSTAIVDAQLLADWARQGGRPVHVVLECAGLSTVTAATMANMRELKVEGAALDCPQVSVMIGQDWGFAETLTGAAQKYAAVGSLLGCMAAQPVSYNIGEVATMILTDANRGNWVNAGLSSHERVKDKEKELESLNAKGYILGEYYSGVVCLNDDHVCARIVVDKDGNMSESTIAMSRTNCKVIRELYAAYLQKVKTTVPVDPVTGKLTTGMVKYFEDIGNDIFANMAAKQELSGGETEVDEDSNLMTGERTLEVFFRWMPMGCIGSIEGTVNIKSSI</sequence>
<name>A0A120A285_9BACE</name>
<dbReference type="RefSeq" id="WP_007215697.1">
    <property type="nucleotide sequence ID" value="NZ_CABMLT010000015.1"/>
</dbReference>
<dbReference type="AlphaFoldDB" id="A0A120A285"/>
<reference evidence="1 2" key="1">
    <citation type="journal article" date="2019" name="Nat. Med.">
        <title>A library of human gut bacterial isolates paired with longitudinal multiomics data enables mechanistic microbiome research.</title>
        <authorList>
            <person name="Poyet M."/>
            <person name="Groussin M."/>
            <person name="Gibbons S.M."/>
            <person name="Avila-Pacheco J."/>
            <person name="Jiang X."/>
            <person name="Kearney S.M."/>
            <person name="Perrotta A.R."/>
            <person name="Berdy B."/>
            <person name="Zhao S."/>
            <person name="Lieberman T.D."/>
            <person name="Swanson P.K."/>
            <person name="Smith M."/>
            <person name="Roesemann S."/>
            <person name="Alexander J.E."/>
            <person name="Rich S.A."/>
            <person name="Livny J."/>
            <person name="Vlamakis H."/>
            <person name="Clish C."/>
            <person name="Bullock K."/>
            <person name="Deik A."/>
            <person name="Scott J."/>
            <person name="Pierce K.A."/>
            <person name="Xavier R.J."/>
            <person name="Alm E.J."/>
        </authorList>
    </citation>
    <scope>NUCLEOTIDE SEQUENCE [LARGE SCALE GENOMIC DNA]</scope>
    <source>
        <strain evidence="1 2">BIOML-A6</strain>
    </source>
</reference>
<evidence type="ECO:0008006" key="3">
    <source>
        <dbReference type="Google" id="ProtNLM"/>
    </source>
</evidence>
<dbReference type="Proteomes" id="UP000448877">
    <property type="component" value="Unassembled WGS sequence"/>
</dbReference>
<evidence type="ECO:0000313" key="1">
    <source>
        <dbReference type="EMBL" id="KAA5411927.1"/>
    </source>
</evidence>
<protein>
    <recommendedName>
        <fullName evidence="3">DUF2586 family protein</fullName>
    </recommendedName>
</protein>
<proteinExistence type="predicted"/>